<dbReference type="GO" id="GO:0004190">
    <property type="term" value="F:aspartic-type endopeptidase activity"/>
    <property type="evidence" value="ECO:0007669"/>
    <property type="project" value="UniProtKB-UniRule"/>
</dbReference>
<evidence type="ECO:0000256" key="2">
    <source>
        <dbReference type="ARBA" id="ARBA00022475"/>
    </source>
</evidence>
<reference evidence="12 13" key="1">
    <citation type="submission" date="2018-08" db="EMBL/GenBank/DDBJ databases">
        <title>Murine metabolic-syndrome-specific gut microbial biobank.</title>
        <authorList>
            <person name="Liu C."/>
        </authorList>
    </citation>
    <scope>NUCLEOTIDE SEQUENCE [LARGE SCALE GENOMIC DNA]</scope>
    <source>
        <strain evidence="12 13">28</strain>
    </source>
</reference>
<evidence type="ECO:0000256" key="4">
    <source>
        <dbReference type="ARBA" id="ARBA00022692"/>
    </source>
</evidence>
<feature type="active site" evidence="9">
    <location>
        <position position="111"/>
    </location>
</feature>
<dbReference type="AlphaFoldDB" id="A0A845QJV0"/>
<evidence type="ECO:0000256" key="6">
    <source>
        <dbReference type="ARBA" id="ARBA00022801"/>
    </source>
</evidence>
<organism evidence="12 13">
    <name type="scientific">Anaerotruncus colihominis</name>
    <dbReference type="NCBI Taxonomy" id="169435"/>
    <lineage>
        <taxon>Bacteria</taxon>
        <taxon>Bacillati</taxon>
        <taxon>Bacillota</taxon>
        <taxon>Clostridia</taxon>
        <taxon>Eubacteriales</taxon>
        <taxon>Oscillospiraceae</taxon>
        <taxon>Anaerotruncus</taxon>
    </lineage>
</organism>
<dbReference type="GO" id="GO:0006508">
    <property type="term" value="P:proteolysis"/>
    <property type="evidence" value="ECO:0007669"/>
    <property type="project" value="UniProtKB-KW"/>
</dbReference>
<comment type="similarity">
    <text evidence="1 9 11">Belongs to the peptidase A8 family.</text>
</comment>
<sequence length="151" mass="16703">MRYYILACLLVIADQLCKLLVRTRMYLGESVSVVGDFFRLTYIQNRGAAFSMFSGQKVILILIPLLVVIAAIVILHRKKGEHFSLYLAWSMILAGGIGNLIDRIALGYVTDMLDFSIFPPVFNIADIGVTVGCGVLVLYVLAGDKLKSRKS</sequence>
<evidence type="ECO:0000313" key="12">
    <source>
        <dbReference type="EMBL" id="NBH60967.1"/>
    </source>
</evidence>
<comment type="caution">
    <text evidence="12">The sequence shown here is derived from an EMBL/GenBank/DDBJ whole genome shotgun (WGS) entry which is preliminary data.</text>
</comment>
<dbReference type="EC" id="3.4.23.36" evidence="9"/>
<dbReference type="EMBL" id="QXWK01000008">
    <property type="protein sequence ID" value="NBH60967.1"/>
    <property type="molecule type" value="Genomic_DNA"/>
</dbReference>
<comment type="function">
    <text evidence="9 10">This protein specifically catalyzes the removal of signal peptides from prolipoproteins.</text>
</comment>
<keyword evidence="13" id="KW-1185">Reference proteome</keyword>
<dbReference type="Pfam" id="PF01252">
    <property type="entry name" value="Peptidase_A8"/>
    <property type="match status" value="1"/>
</dbReference>
<dbReference type="PRINTS" id="PR00781">
    <property type="entry name" value="LIPOSIGPTASE"/>
</dbReference>
<keyword evidence="2 9" id="KW-1003">Cell membrane</keyword>
<evidence type="ECO:0000256" key="3">
    <source>
        <dbReference type="ARBA" id="ARBA00022670"/>
    </source>
</evidence>
<dbReference type="NCBIfam" id="TIGR00077">
    <property type="entry name" value="lspA"/>
    <property type="match status" value="1"/>
</dbReference>
<evidence type="ECO:0000256" key="9">
    <source>
        <dbReference type="HAMAP-Rule" id="MF_00161"/>
    </source>
</evidence>
<keyword evidence="5 9" id="KW-0064">Aspartyl protease</keyword>
<dbReference type="UniPathway" id="UPA00665"/>
<evidence type="ECO:0000256" key="5">
    <source>
        <dbReference type="ARBA" id="ARBA00022750"/>
    </source>
</evidence>
<dbReference type="RefSeq" id="WP_160201245.1">
    <property type="nucleotide sequence ID" value="NZ_QXWK01000008.1"/>
</dbReference>
<keyword evidence="3 9" id="KW-0645">Protease</keyword>
<dbReference type="PANTHER" id="PTHR33695">
    <property type="entry name" value="LIPOPROTEIN SIGNAL PEPTIDASE"/>
    <property type="match status" value="1"/>
</dbReference>
<proteinExistence type="inferred from homology"/>
<feature type="transmembrane region" description="Helical" evidence="9">
    <location>
        <begin position="83"/>
        <end position="101"/>
    </location>
</feature>
<comment type="caution">
    <text evidence="9">Lacks conserved residue(s) required for the propagation of feature annotation.</text>
</comment>
<keyword evidence="6 9" id="KW-0378">Hydrolase</keyword>
<evidence type="ECO:0000256" key="7">
    <source>
        <dbReference type="ARBA" id="ARBA00022989"/>
    </source>
</evidence>
<dbReference type="InterPro" id="IPR001872">
    <property type="entry name" value="Peptidase_A8"/>
</dbReference>
<dbReference type="Proteomes" id="UP000446866">
    <property type="component" value="Unassembled WGS sequence"/>
</dbReference>
<keyword evidence="4 9" id="KW-0812">Transmembrane</keyword>
<dbReference type="PANTHER" id="PTHR33695:SF1">
    <property type="entry name" value="LIPOPROTEIN SIGNAL PEPTIDASE"/>
    <property type="match status" value="1"/>
</dbReference>
<accession>A0A845QJV0</accession>
<evidence type="ECO:0000256" key="1">
    <source>
        <dbReference type="ARBA" id="ARBA00006139"/>
    </source>
</evidence>
<name>A0A845QJV0_9FIRM</name>
<evidence type="ECO:0000256" key="11">
    <source>
        <dbReference type="RuleBase" id="RU004181"/>
    </source>
</evidence>
<evidence type="ECO:0000256" key="8">
    <source>
        <dbReference type="ARBA" id="ARBA00023136"/>
    </source>
</evidence>
<dbReference type="GO" id="GO:0005886">
    <property type="term" value="C:plasma membrane"/>
    <property type="evidence" value="ECO:0007669"/>
    <property type="project" value="UniProtKB-SubCell"/>
</dbReference>
<comment type="pathway">
    <text evidence="9">Protein modification; lipoprotein biosynthesis (signal peptide cleavage).</text>
</comment>
<evidence type="ECO:0000313" key="13">
    <source>
        <dbReference type="Proteomes" id="UP000446866"/>
    </source>
</evidence>
<keyword evidence="8 9" id="KW-0472">Membrane</keyword>
<keyword evidence="7 9" id="KW-1133">Transmembrane helix</keyword>
<comment type="subcellular location">
    <subcellularLocation>
        <location evidence="9">Cell membrane</location>
        <topology evidence="9">Multi-pass membrane protein</topology>
    </subcellularLocation>
</comment>
<evidence type="ECO:0000256" key="10">
    <source>
        <dbReference type="RuleBase" id="RU000594"/>
    </source>
</evidence>
<gene>
    <name evidence="9 12" type="primary">lspA</name>
    <name evidence="12" type="ORF">D0435_04785</name>
</gene>
<feature type="active site" evidence="9">
    <location>
        <position position="126"/>
    </location>
</feature>
<comment type="catalytic activity">
    <reaction evidence="9 10">
        <text>Release of signal peptides from bacterial membrane prolipoproteins. Hydrolyzes -Xaa-Yaa-Zaa-|-(S,diacylglyceryl)Cys-, in which Xaa is hydrophobic (preferably Leu), and Yaa (Ala or Ser) and Zaa (Gly or Ala) have small, neutral side chains.</text>
        <dbReference type="EC" id="3.4.23.36"/>
    </reaction>
</comment>
<dbReference type="PROSITE" id="PS00855">
    <property type="entry name" value="SPASE_II"/>
    <property type="match status" value="1"/>
</dbReference>
<feature type="transmembrane region" description="Helical" evidence="9">
    <location>
        <begin position="58"/>
        <end position="76"/>
    </location>
</feature>
<dbReference type="HAMAP" id="MF_00161">
    <property type="entry name" value="LspA"/>
    <property type="match status" value="1"/>
</dbReference>
<feature type="transmembrane region" description="Helical" evidence="9">
    <location>
        <begin position="121"/>
        <end position="142"/>
    </location>
</feature>
<protein>
    <recommendedName>
        <fullName evidence="9">Lipoprotein signal peptidase</fullName>
        <ecNumber evidence="9">3.4.23.36</ecNumber>
    </recommendedName>
    <alternativeName>
        <fullName evidence="9">Prolipoprotein signal peptidase</fullName>
    </alternativeName>
    <alternativeName>
        <fullName evidence="9">Signal peptidase II</fullName>
        <shortName evidence="9">SPase II</shortName>
    </alternativeName>
</protein>